<evidence type="ECO:0000313" key="3">
    <source>
        <dbReference type="EMBL" id="MDM0047128.1"/>
    </source>
</evidence>
<dbReference type="SUPFAM" id="SSF101790">
    <property type="entry name" value="Aminomethyltransferase beta-barrel domain"/>
    <property type="match status" value="1"/>
</dbReference>
<dbReference type="Proteomes" id="UP001174908">
    <property type="component" value="Unassembled WGS sequence"/>
</dbReference>
<reference evidence="3" key="1">
    <citation type="submission" date="2023-06" db="EMBL/GenBank/DDBJ databases">
        <authorList>
            <person name="Jiang Y."/>
            <person name="Liu Q."/>
        </authorList>
    </citation>
    <scope>NUCLEOTIDE SEQUENCE</scope>
    <source>
        <strain evidence="3">CGMCC 1.12089</strain>
    </source>
</reference>
<dbReference type="Gene3D" id="2.40.30.160">
    <property type="match status" value="1"/>
</dbReference>
<dbReference type="PANTHER" id="PTHR22602:SF0">
    <property type="entry name" value="TRANSFERASE CAF17, MITOCHONDRIAL-RELATED"/>
    <property type="match status" value="1"/>
</dbReference>
<dbReference type="NCBIfam" id="TIGR03317">
    <property type="entry name" value="ygfZ_signature"/>
    <property type="match status" value="1"/>
</dbReference>
<sequence>MSVSQAGFARPRSPKGMAAGHDNSAMTQQAALDGTCALSHLGVIVAEGPDAAAFLHGQLTQDISLLNDTQARLAALCTPKGRMIASFIGIRPQPETIVLMLGADILAATLKRLQMYVLRAKVKLRDASTEFALFGLAGSAVVANGLDAAAPAWVRKAVGTASVVSLYPADGVPRALWIGPADAQPPKGNAMEPALWAWSEVRSGVASLSTPVLDAFVPQMLNYESVGGVNFKKGCYPGQEVVARSQFRGTLKRRAYVVQADGPLEVGQEIYSPADAEQPVGTVVQAAASPDGGFDAIASLQVSAAEAGSLRAQNAQGQPISLLPLPYELLADI</sequence>
<dbReference type="InterPro" id="IPR029043">
    <property type="entry name" value="GcvT/YgfZ_C"/>
</dbReference>
<gene>
    <name evidence="3" type="ORF">QTH91_21735</name>
</gene>
<dbReference type="PANTHER" id="PTHR22602">
    <property type="entry name" value="TRANSFERASE CAF17, MITOCHONDRIAL-RELATED"/>
    <property type="match status" value="1"/>
</dbReference>
<accession>A0ABT7NGP6</accession>
<dbReference type="Pfam" id="PF01571">
    <property type="entry name" value="GCV_T"/>
    <property type="match status" value="1"/>
</dbReference>
<dbReference type="EMBL" id="JASZYV010000006">
    <property type="protein sequence ID" value="MDM0047128.1"/>
    <property type="molecule type" value="Genomic_DNA"/>
</dbReference>
<dbReference type="Gene3D" id="3.30.70.1630">
    <property type="match status" value="1"/>
</dbReference>
<evidence type="ECO:0000259" key="2">
    <source>
        <dbReference type="Pfam" id="PF01571"/>
    </source>
</evidence>
<proteinExistence type="predicted"/>
<organism evidence="3 4">
    <name type="scientific">Variovorax dokdonensis</name>
    <dbReference type="NCBI Taxonomy" id="344883"/>
    <lineage>
        <taxon>Bacteria</taxon>
        <taxon>Pseudomonadati</taxon>
        <taxon>Pseudomonadota</taxon>
        <taxon>Betaproteobacteria</taxon>
        <taxon>Burkholderiales</taxon>
        <taxon>Comamonadaceae</taxon>
        <taxon>Variovorax</taxon>
    </lineage>
</organism>
<feature type="domain" description="GCVT N-terminal" evidence="2">
    <location>
        <begin position="34"/>
        <end position="139"/>
    </location>
</feature>
<dbReference type="PIRSF" id="PIRSF006487">
    <property type="entry name" value="GcvT"/>
    <property type="match status" value="1"/>
</dbReference>
<dbReference type="InterPro" id="IPR006222">
    <property type="entry name" value="GCVT_N"/>
</dbReference>
<protein>
    <submittedName>
        <fullName evidence="3">Folate-binding protein</fullName>
    </submittedName>
</protein>
<name>A0ABT7NGP6_9BURK</name>
<keyword evidence="4" id="KW-1185">Reference proteome</keyword>
<dbReference type="SUPFAM" id="SSF103025">
    <property type="entry name" value="Folate-binding domain"/>
    <property type="match status" value="1"/>
</dbReference>
<dbReference type="InterPro" id="IPR017703">
    <property type="entry name" value="YgfZ/GCV_T_CS"/>
</dbReference>
<evidence type="ECO:0000313" key="4">
    <source>
        <dbReference type="Proteomes" id="UP001174908"/>
    </source>
</evidence>
<evidence type="ECO:0000256" key="1">
    <source>
        <dbReference type="SAM" id="MobiDB-lite"/>
    </source>
</evidence>
<feature type="region of interest" description="Disordered" evidence="1">
    <location>
        <begin position="1"/>
        <end position="24"/>
    </location>
</feature>
<dbReference type="Gene3D" id="3.30.70.1400">
    <property type="entry name" value="Aminomethyltransferase beta-barrel domains"/>
    <property type="match status" value="1"/>
</dbReference>
<comment type="caution">
    <text evidence="3">The sequence shown here is derived from an EMBL/GenBank/DDBJ whole genome shotgun (WGS) entry which is preliminary data.</text>
</comment>
<dbReference type="InterPro" id="IPR045179">
    <property type="entry name" value="YgfZ/GcvT"/>
</dbReference>